<keyword evidence="5" id="KW-1185">Reference proteome</keyword>
<dbReference type="GO" id="GO:0005634">
    <property type="term" value="C:nucleus"/>
    <property type="evidence" value="ECO:0007669"/>
    <property type="project" value="UniProtKB-SubCell"/>
</dbReference>
<evidence type="ECO:0000313" key="4">
    <source>
        <dbReference type="EMBL" id="KAF2151623.1"/>
    </source>
</evidence>
<reference evidence="4" key="1">
    <citation type="journal article" date="2020" name="Stud. Mycol.">
        <title>101 Dothideomycetes genomes: a test case for predicting lifestyles and emergence of pathogens.</title>
        <authorList>
            <person name="Haridas S."/>
            <person name="Albert R."/>
            <person name="Binder M."/>
            <person name="Bloem J."/>
            <person name="Labutti K."/>
            <person name="Salamov A."/>
            <person name="Andreopoulos B."/>
            <person name="Baker S."/>
            <person name="Barry K."/>
            <person name="Bills G."/>
            <person name="Bluhm B."/>
            <person name="Cannon C."/>
            <person name="Castanera R."/>
            <person name="Culley D."/>
            <person name="Daum C."/>
            <person name="Ezra D."/>
            <person name="Gonzalez J."/>
            <person name="Henrissat B."/>
            <person name="Kuo A."/>
            <person name="Liang C."/>
            <person name="Lipzen A."/>
            <person name="Lutzoni F."/>
            <person name="Magnuson J."/>
            <person name="Mondo S."/>
            <person name="Nolan M."/>
            <person name="Ohm R."/>
            <person name="Pangilinan J."/>
            <person name="Park H.-J."/>
            <person name="Ramirez L."/>
            <person name="Alfaro M."/>
            <person name="Sun H."/>
            <person name="Tritt A."/>
            <person name="Yoshinaga Y."/>
            <person name="Zwiers L.-H."/>
            <person name="Turgeon B."/>
            <person name="Goodwin S."/>
            <person name="Spatafora J."/>
            <person name="Crous P."/>
            <person name="Grigoriev I."/>
        </authorList>
    </citation>
    <scope>NUCLEOTIDE SEQUENCE</scope>
    <source>
        <strain evidence="4">CBS 260.36</strain>
    </source>
</reference>
<keyword evidence="2" id="KW-0539">Nucleus</keyword>
<organism evidence="4 5">
    <name type="scientific">Myriangium duriaei CBS 260.36</name>
    <dbReference type="NCBI Taxonomy" id="1168546"/>
    <lineage>
        <taxon>Eukaryota</taxon>
        <taxon>Fungi</taxon>
        <taxon>Dikarya</taxon>
        <taxon>Ascomycota</taxon>
        <taxon>Pezizomycotina</taxon>
        <taxon>Dothideomycetes</taxon>
        <taxon>Dothideomycetidae</taxon>
        <taxon>Myriangiales</taxon>
        <taxon>Myriangiaceae</taxon>
        <taxon>Myriangium</taxon>
    </lineage>
</organism>
<dbReference type="InterPro" id="IPR007219">
    <property type="entry name" value="XnlR_reg_dom"/>
</dbReference>
<dbReference type="CDD" id="cd12148">
    <property type="entry name" value="fungal_TF_MHR"/>
    <property type="match status" value="1"/>
</dbReference>
<dbReference type="EMBL" id="ML996087">
    <property type="protein sequence ID" value="KAF2151623.1"/>
    <property type="molecule type" value="Genomic_DNA"/>
</dbReference>
<comment type="caution">
    <text evidence="4">The sequence shown here is derived from an EMBL/GenBank/DDBJ whole genome shotgun (WGS) entry which is preliminary data.</text>
</comment>
<dbReference type="OrthoDB" id="4934715at2759"/>
<dbReference type="Proteomes" id="UP000799439">
    <property type="component" value="Unassembled WGS sequence"/>
</dbReference>
<dbReference type="SMART" id="SM00906">
    <property type="entry name" value="Fungal_trans"/>
    <property type="match status" value="1"/>
</dbReference>
<gene>
    <name evidence="4" type="ORF">K461DRAFT_307041</name>
</gene>
<dbReference type="AlphaFoldDB" id="A0A9P4J3A5"/>
<proteinExistence type="predicted"/>
<evidence type="ECO:0000256" key="2">
    <source>
        <dbReference type="ARBA" id="ARBA00023242"/>
    </source>
</evidence>
<protein>
    <recommendedName>
        <fullName evidence="3">Xylanolytic transcriptional activator regulatory domain-containing protein</fullName>
    </recommendedName>
</protein>
<dbReference type="Pfam" id="PF04082">
    <property type="entry name" value="Fungal_trans"/>
    <property type="match status" value="1"/>
</dbReference>
<sequence length="575" mass="64784">MHQTLPNPPEQFVDETRFTHDQQLRATSQYTSRLAARSITMEIETQHDVSPSPSDNGSLTTRNAGISYVNSSHWAAVLDSITELRNHFAQQEEDSAPQVTTQPITSFPKPQLLYNHPIDETSASLIECLPPRSTYEDFWKNPQSVPILWLGLLFSIMCLSTQHQQTFSDKTTKSQIAEIEASVDLYKRKTIECLLLGHYTRGGSYVLETLILYFLVECFHLKDMDMGIWILVGHIVQIALHTGYHRDAKHFPSISPFAGEMRRRVWALIIQLDSSVATQLGLPRLIRESHTDTAEPRNLYDSDFDEHTVDLPESRPESETTPTLYVLAKLRLLSVGAKIADVATALQSHPYAKIIELDQRIDNAQNALPSSLKWNGLASSLNVQSTILVQRIWLEVTQYEFSRSACLTAAMRILDLQWLVDEETQLDGLLYQSRWRVSSAFFNDFHLATSVLCYYLHTLKNEQEMNTESTKGYGLDSVDANKIRQLLRSSYDVWIRQGDISREARKAVCAIRYVLEGSALKLERPVSGNTPSASSGTGVASFPGECAHVCSDQRVPLLDADKVSKTSCRSANFLV</sequence>
<evidence type="ECO:0000259" key="3">
    <source>
        <dbReference type="SMART" id="SM00906"/>
    </source>
</evidence>
<feature type="domain" description="Xylanolytic transcriptional activator regulatory" evidence="3">
    <location>
        <begin position="228"/>
        <end position="302"/>
    </location>
</feature>
<dbReference type="InterPro" id="IPR050613">
    <property type="entry name" value="Sec_Metabolite_Reg"/>
</dbReference>
<evidence type="ECO:0000256" key="1">
    <source>
        <dbReference type="ARBA" id="ARBA00004123"/>
    </source>
</evidence>
<comment type="subcellular location">
    <subcellularLocation>
        <location evidence="1">Nucleus</location>
    </subcellularLocation>
</comment>
<name>A0A9P4J3A5_9PEZI</name>
<dbReference type="PANTHER" id="PTHR31001">
    <property type="entry name" value="UNCHARACTERIZED TRANSCRIPTIONAL REGULATORY PROTEIN"/>
    <property type="match status" value="1"/>
</dbReference>
<evidence type="ECO:0000313" key="5">
    <source>
        <dbReference type="Proteomes" id="UP000799439"/>
    </source>
</evidence>
<dbReference type="GO" id="GO:0003677">
    <property type="term" value="F:DNA binding"/>
    <property type="evidence" value="ECO:0007669"/>
    <property type="project" value="InterPro"/>
</dbReference>
<dbReference type="GO" id="GO:0006351">
    <property type="term" value="P:DNA-templated transcription"/>
    <property type="evidence" value="ECO:0007669"/>
    <property type="project" value="InterPro"/>
</dbReference>
<dbReference type="PANTHER" id="PTHR31001:SF74">
    <property type="entry name" value="ZN(II)2CYS6 TRANSCRIPTION FACTOR (EUROFUNG)"/>
    <property type="match status" value="1"/>
</dbReference>
<accession>A0A9P4J3A5</accession>
<dbReference type="GO" id="GO:0008270">
    <property type="term" value="F:zinc ion binding"/>
    <property type="evidence" value="ECO:0007669"/>
    <property type="project" value="InterPro"/>
</dbReference>